<reference evidence="2" key="1">
    <citation type="submission" date="2011-02" db="EMBL/GenBank/DDBJ databases">
        <title>Complete sequence of Spirochaeta sp. Buddy.</title>
        <authorList>
            <person name="Lucas S."/>
            <person name="Copeland A."/>
            <person name="Lapidus A."/>
            <person name="Cheng J.-F."/>
            <person name="Goodwin L."/>
            <person name="Pitluck S."/>
            <person name="Zeytun A."/>
            <person name="Detter J.C."/>
            <person name="Han C."/>
            <person name="Tapia R."/>
            <person name="Land M."/>
            <person name="Hauser L."/>
            <person name="Kyrpides N."/>
            <person name="Ivanova N."/>
            <person name="Mikhailova N."/>
            <person name="Pagani I."/>
            <person name="Ritalahti K.M."/>
            <person name="Loeffler F.E."/>
            <person name="Woyke T."/>
        </authorList>
    </citation>
    <scope>NUCLEOTIDE SEQUENCE [LARGE SCALE GENOMIC DNA]</scope>
    <source>
        <strain evidence="2">ATCC BAA-1886 / DSM 22777 / Buddy</strain>
    </source>
</reference>
<dbReference type="InterPro" id="IPR010985">
    <property type="entry name" value="Ribbon_hlx_hlx"/>
</dbReference>
<dbReference type="STRING" id="158189.SpiBuddy_1501"/>
<dbReference type="RefSeq" id="WP_013607176.1">
    <property type="nucleotide sequence ID" value="NC_015152.1"/>
</dbReference>
<dbReference type="Gene3D" id="1.10.1220.10">
    <property type="entry name" value="Met repressor-like"/>
    <property type="match status" value="1"/>
</dbReference>
<dbReference type="eggNOG" id="COG4877">
    <property type="taxonomic scope" value="Bacteria"/>
</dbReference>
<proteinExistence type="predicted"/>
<sequence length="62" mass="7378">MEAKDKAKKQVLLRLSSSLWEELARWADDDFRSINGQIEYLLTDCVRKRRNKSFEDESSELE</sequence>
<dbReference type="AlphaFoldDB" id="F0RW40"/>
<dbReference type="InterPro" id="IPR013321">
    <property type="entry name" value="Arc_rbn_hlx_hlx"/>
</dbReference>
<dbReference type="KEGG" id="sbu:SpiBuddy_1501"/>
<evidence type="ECO:0000313" key="2">
    <source>
        <dbReference type="Proteomes" id="UP000008466"/>
    </source>
</evidence>
<accession>F0RW40</accession>
<protein>
    <recommendedName>
        <fullName evidence="3">CopG-like ribbon-helix-helix domain-containing protein</fullName>
    </recommendedName>
</protein>
<dbReference type="GO" id="GO:0006355">
    <property type="term" value="P:regulation of DNA-templated transcription"/>
    <property type="evidence" value="ECO:0007669"/>
    <property type="project" value="InterPro"/>
</dbReference>
<evidence type="ECO:0008006" key="3">
    <source>
        <dbReference type="Google" id="ProtNLM"/>
    </source>
</evidence>
<gene>
    <name evidence="1" type="ordered locus">SpiBuddy_1501</name>
</gene>
<dbReference type="EMBL" id="CP002541">
    <property type="protein sequence ID" value="ADY13326.1"/>
    <property type="molecule type" value="Genomic_DNA"/>
</dbReference>
<organism evidence="1 2">
    <name type="scientific">Sphaerochaeta globosa (strain ATCC BAA-1886 / DSM 22777 / Buddy)</name>
    <name type="common">Spirochaeta sp. (strain Buddy)</name>
    <dbReference type="NCBI Taxonomy" id="158189"/>
    <lineage>
        <taxon>Bacteria</taxon>
        <taxon>Pseudomonadati</taxon>
        <taxon>Spirochaetota</taxon>
        <taxon>Spirochaetia</taxon>
        <taxon>Spirochaetales</taxon>
        <taxon>Sphaerochaetaceae</taxon>
        <taxon>Sphaerochaeta</taxon>
    </lineage>
</organism>
<dbReference type="Proteomes" id="UP000008466">
    <property type="component" value="Chromosome"/>
</dbReference>
<dbReference type="HOGENOM" id="CLU_156623_1_2_12"/>
<keyword evidence="2" id="KW-1185">Reference proteome</keyword>
<dbReference type="OrthoDB" id="9812601at2"/>
<dbReference type="SUPFAM" id="SSF47598">
    <property type="entry name" value="Ribbon-helix-helix"/>
    <property type="match status" value="1"/>
</dbReference>
<evidence type="ECO:0000313" key="1">
    <source>
        <dbReference type="EMBL" id="ADY13326.1"/>
    </source>
</evidence>
<name>F0RW40_SPHGB</name>